<evidence type="ECO:0000256" key="1">
    <source>
        <dbReference type="ARBA" id="ARBA00011738"/>
    </source>
</evidence>
<dbReference type="InterPro" id="IPR009061">
    <property type="entry name" value="DNA-bd_dom_put_sf"/>
</dbReference>
<gene>
    <name evidence="11" type="ORF">KT99_05502</name>
</gene>
<keyword evidence="4" id="KW-0805">Transcription regulation</keyword>
<organism evidence="11 12">
    <name type="scientific">Shewanella benthica KT99</name>
    <dbReference type="NCBI Taxonomy" id="314608"/>
    <lineage>
        <taxon>Bacteria</taxon>
        <taxon>Pseudomonadati</taxon>
        <taxon>Pseudomonadota</taxon>
        <taxon>Gammaproteobacteria</taxon>
        <taxon>Alteromonadales</taxon>
        <taxon>Shewanellaceae</taxon>
        <taxon>Shewanella</taxon>
    </lineage>
</organism>
<dbReference type="InterPro" id="IPR000551">
    <property type="entry name" value="MerR-type_HTH_dom"/>
</dbReference>
<dbReference type="GO" id="GO:0003700">
    <property type="term" value="F:DNA-binding transcription factor activity"/>
    <property type="evidence" value="ECO:0007669"/>
    <property type="project" value="InterPro"/>
</dbReference>
<accession>A9DFE0</accession>
<dbReference type="EMBL" id="ABIC01000029">
    <property type="protein sequence ID" value="EDP99900.1"/>
    <property type="molecule type" value="Genomic_DNA"/>
</dbReference>
<dbReference type="PANTHER" id="PTHR30204:SF16">
    <property type="entry name" value="HTH-TYPE TRANSCRIPTIONAL REGULATOR CUER"/>
    <property type="match status" value="1"/>
</dbReference>
<dbReference type="SMART" id="SM00422">
    <property type="entry name" value="HTH_MERR"/>
    <property type="match status" value="1"/>
</dbReference>
<evidence type="ECO:0000313" key="12">
    <source>
        <dbReference type="Proteomes" id="UP000005839"/>
    </source>
</evidence>
<evidence type="ECO:0000256" key="6">
    <source>
        <dbReference type="ARBA" id="ARBA00023159"/>
    </source>
</evidence>
<keyword evidence="6" id="KW-0010">Activator</keyword>
<dbReference type="PRINTS" id="PR00040">
    <property type="entry name" value="HTHMERR"/>
</dbReference>
<reference evidence="11 12" key="1">
    <citation type="submission" date="2007-10" db="EMBL/GenBank/DDBJ databases">
        <authorList>
            <person name="Yayanos A."/>
            <person name="Ferriera S."/>
            <person name="Johnson J."/>
            <person name="Kravitz S."/>
            <person name="Halpern A."/>
            <person name="Remington K."/>
            <person name="Beeson K."/>
            <person name="Tran B."/>
            <person name="Rogers Y.-H."/>
            <person name="Friedman R."/>
            <person name="Venter J.C."/>
        </authorList>
    </citation>
    <scope>NUCLEOTIDE SEQUENCE [LARGE SCALE GENOMIC DNA]</scope>
    <source>
        <strain evidence="11 12">KT99</strain>
    </source>
</reference>
<keyword evidence="12" id="KW-1185">Reference proteome</keyword>
<dbReference type="Pfam" id="PF09278">
    <property type="entry name" value="MerR-DNA-bind"/>
    <property type="match status" value="1"/>
</dbReference>
<dbReference type="PANTHER" id="PTHR30204">
    <property type="entry name" value="REDOX-CYCLING DRUG-SENSING TRANSCRIPTIONAL ACTIVATOR SOXR"/>
    <property type="match status" value="1"/>
</dbReference>
<evidence type="ECO:0000256" key="7">
    <source>
        <dbReference type="ARBA" id="ARBA00023163"/>
    </source>
</evidence>
<comment type="subunit">
    <text evidence="1">Homodimer.</text>
</comment>
<dbReference type="Gene3D" id="1.10.1660.10">
    <property type="match status" value="1"/>
</dbReference>
<dbReference type="InterPro" id="IPR047057">
    <property type="entry name" value="MerR_fam"/>
</dbReference>
<dbReference type="GO" id="GO:0003677">
    <property type="term" value="F:DNA binding"/>
    <property type="evidence" value="ECO:0007669"/>
    <property type="project" value="UniProtKB-KW"/>
</dbReference>
<dbReference type="InterPro" id="IPR015358">
    <property type="entry name" value="Tscrpt_reg_MerR_DNA-bd"/>
</dbReference>
<keyword evidence="5" id="KW-0238">DNA-binding</keyword>
<dbReference type="STRING" id="314608.KT99_05502"/>
<keyword evidence="3" id="KW-0186">Copper</keyword>
<evidence type="ECO:0000313" key="11">
    <source>
        <dbReference type="EMBL" id="EDP99900.1"/>
    </source>
</evidence>
<dbReference type="PROSITE" id="PS50937">
    <property type="entry name" value="HTH_MERR_2"/>
    <property type="match status" value="1"/>
</dbReference>
<dbReference type="SUPFAM" id="SSF46955">
    <property type="entry name" value="Putative DNA-binding domain"/>
    <property type="match status" value="1"/>
</dbReference>
<evidence type="ECO:0000259" key="10">
    <source>
        <dbReference type="PROSITE" id="PS50937"/>
    </source>
</evidence>
<name>A9DFE0_9GAMM</name>
<comment type="caution">
    <text evidence="11">The sequence shown here is derived from an EMBL/GenBank/DDBJ whole genome shotgun (WGS) entry which is preliminary data.</text>
</comment>
<proteinExistence type="predicted"/>
<evidence type="ECO:0000256" key="3">
    <source>
        <dbReference type="ARBA" id="ARBA00023008"/>
    </source>
</evidence>
<keyword evidence="7" id="KW-0804">Transcription</keyword>
<dbReference type="Pfam" id="PF00376">
    <property type="entry name" value="MerR"/>
    <property type="match status" value="1"/>
</dbReference>
<feature type="domain" description="HTH merR-type" evidence="10">
    <location>
        <begin position="1"/>
        <end position="69"/>
    </location>
</feature>
<evidence type="ECO:0000256" key="9">
    <source>
        <dbReference type="ARBA" id="ARBA00032335"/>
    </source>
</evidence>
<dbReference type="Proteomes" id="UP000005839">
    <property type="component" value="Unassembled WGS sequence"/>
</dbReference>
<protein>
    <recommendedName>
        <fullName evidence="2">HTH-type transcriptional regulator CueR</fullName>
    </recommendedName>
    <alternativeName>
        <fullName evidence="9">Copper efflux regulator</fullName>
    </alternativeName>
    <alternativeName>
        <fullName evidence="8">Copper export regulator</fullName>
    </alternativeName>
</protein>
<sequence length="128" mass="14505">MMKIGEVAKKTGLSIKSIRYYHDIGLICATRGENGYREYDQPQIDSLNFISHSRDLGFSLDDCRSLLDLKLNQDRDAEDVKRLAKTHLDMVSERITKLQALESQLKHLIKDCRGGHQPDCAILSGLSE</sequence>
<evidence type="ECO:0000256" key="5">
    <source>
        <dbReference type="ARBA" id="ARBA00023125"/>
    </source>
</evidence>
<dbReference type="RefSeq" id="WP_005500960.1">
    <property type="nucleotide sequence ID" value="NZ_ABIC01000029.1"/>
</dbReference>
<evidence type="ECO:0000256" key="2">
    <source>
        <dbReference type="ARBA" id="ARBA00017250"/>
    </source>
</evidence>
<evidence type="ECO:0000256" key="4">
    <source>
        <dbReference type="ARBA" id="ARBA00023015"/>
    </source>
</evidence>
<evidence type="ECO:0000256" key="8">
    <source>
        <dbReference type="ARBA" id="ARBA00031472"/>
    </source>
</evidence>
<dbReference type="AlphaFoldDB" id="A9DFE0"/>